<name>A0A3G5A6K5_9VIRU</name>
<sequence>MATVGFPFVPTMIEIDDLFRGRQFTMYINALEEQIEKFIRYPHLVATAEDDKIFKALHRCIEFSIEYLRNYMNKLGDLSIYNIWIRYLKIYGSIAVLLIPVSYGLNMFYSLHVKNVLVVLFLGKLLYCCYLRVQILGRISQFATCAAELETRRKYLVARDIESYKSCSYYVVLKRTYRRAMDELLENPEERKKFDLVMEERVTVEKEKKALLEKIADLETQVIYMPNGEGYFDAKNDFEDKAAL</sequence>
<dbReference type="EMBL" id="MK072257">
    <property type="protein sequence ID" value="AYV81089.1"/>
    <property type="molecule type" value="Genomic_DNA"/>
</dbReference>
<keyword evidence="1" id="KW-0472">Membrane</keyword>
<keyword evidence="1" id="KW-1133">Transmembrane helix</keyword>
<reference evidence="2" key="1">
    <citation type="submission" date="2018-10" db="EMBL/GenBank/DDBJ databases">
        <title>Hidden diversity of soil giant viruses.</title>
        <authorList>
            <person name="Schulz F."/>
            <person name="Alteio L."/>
            <person name="Goudeau D."/>
            <person name="Ryan E.M."/>
            <person name="Malmstrom R.R."/>
            <person name="Blanchard J."/>
            <person name="Woyke T."/>
        </authorList>
    </citation>
    <scope>NUCLEOTIDE SEQUENCE</scope>
    <source>
        <strain evidence="2">HAV1</strain>
    </source>
</reference>
<evidence type="ECO:0000256" key="1">
    <source>
        <dbReference type="SAM" id="Phobius"/>
    </source>
</evidence>
<keyword evidence="1" id="KW-0812">Transmembrane</keyword>
<accession>A0A3G5A6K5</accession>
<feature type="transmembrane region" description="Helical" evidence="1">
    <location>
        <begin position="115"/>
        <end position="133"/>
    </location>
</feature>
<evidence type="ECO:0000313" key="2">
    <source>
        <dbReference type="EMBL" id="AYV81089.1"/>
    </source>
</evidence>
<protein>
    <submittedName>
        <fullName evidence="2">Uncharacterized protein</fullName>
    </submittedName>
</protein>
<feature type="transmembrane region" description="Helical" evidence="1">
    <location>
        <begin position="90"/>
        <end position="109"/>
    </location>
</feature>
<gene>
    <name evidence="2" type="ORF">Harvfovirus15_33</name>
</gene>
<proteinExistence type="predicted"/>
<organism evidence="2">
    <name type="scientific">Harvfovirus sp</name>
    <dbReference type="NCBI Taxonomy" id="2487768"/>
    <lineage>
        <taxon>Viruses</taxon>
        <taxon>Varidnaviria</taxon>
        <taxon>Bamfordvirae</taxon>
        <taxon>Nucleocytoviricota</taxon>
        <taxon>Megaviricetes</taxon>
        <taxon>Imitervirales</taxon>
        <taxon>Mimiviridae</taxon>
        <taxon>Klosneuvirinae</taxon>
    </lineage>
</organism>